<evidence type="ECO:0000256" key="3">
    <source>
        <dbReference type="ARBA" id="ARBA00022833"/>
    </source>
</evidence>
<gene>
    <name evidence="5" type="ORF">RHAB15C_0000670</name>
</gene>
<dbReference type="InterPro" id="IPR003613">
    <property type="entry name" value="Ubox_domain"/>
</dbReference>
<evidence type="ECO:0000259" key="4">
    <source>
        <dbReference type="SMART" id="SM00504"/>
    </source>
</evidence>
<dbReference type="Pfam" id="PF11789">
    <property type="entry name" value="zf-Nse"/>
    <property type="match status" value="1"/>
</dbReference>
<organism evidence="5 6">
    <name type="scientific">Candidatus Rhabdochlamydia porcellionis</name>
    <dbReference type="NCBI Taxonomy" id="225148"/>
    <lineage>
        <taxon>Bacteria</taxon>
        <taxon>Pseudomonadati</taxon>
        <taxon>Chlamydiota</taxon>
        <taxon>Chlamydiia</taxon>
        <taxon>Parachlamydiales</taxon>
        <taxon>Candidatus Rhabdochlamydiaceae</taxon>
        <taxon>Candidatus Rhabdochlamydia</taxon>
    </lineage>
</organism>
<sequence length="344" mass="38674">MILEKIRTAFPEINRTQEQDLLIGSTCLALTDQERDAIENLNFNKYQSSLDEKKSKEISLKVSETVASAQWWGKVTGCAAGGAGAGASAWYLAALSPFWTAASGVAGGYLGFHAGKQKGGDIGHAISMKNVTNSPEFVCWKDEKYVTVVLPTLSRYVDLDKESKTQLTCPITFDWMKEPVRAKDGHVYEKAAIIKHLATWPGRVTEMLALRPIQTLIPKDAQEILNTSSPFRNGYISIDELKELPGYYEETVRSLIFEYNMKVLNQRAIVNQANNQAQELPEEVAKVVKFYSMTQEKRDHIKADMRRDLLIHRVFRPDEQTEEDQALDLLTAAAKPPELIKFMV</sequence>
<feature type="domain" description="U-box" evidence="4">
    <location>
        <begin position="166"/>
        <end position="216"/>
    </location>
</feature>
<keyword evidence="3" id="KW-0862">Zinc</keyword>
<name>A0ABX8YZI0_9BACT</name>
<dbReference type="InterPro" id="IPR004181">
    <property type="entry name" value="Znf_MIZ"/>
</dbReference>
<dbReference type="SUPFAM" id="SSF57850">
    <property type="entry name" value="RING/U-box"/>
    <property type="match status" value="1"/>
</dbReference>
<keyword evidence="2" id="KW-0863">Zinc-finger</keyword>
<accession>A0ABX8YZI0</accession>
<dbReference type="EMBL" id="CP075585">
    <property type="protein sequence ID" value="QZA58791.1"/>
    <property type="molecule type" value="Genomic_DNA"/>
</dbReference>
<dbReference type="InterPro" id="IPR013083">
    <property type="entry name" value="Znf_RING/FYVE/PHD"/>
</dbReference>
<proteinExistence type="predicted"/>
<evidence type="ECO:0000313" key="6">
    <source>
        <dbReference type="Proteomes" id="UP000822862"/>
    </source>
</evidence>
<dbReference type="Proteomes" id="UP000822862">
    <property type="component" value="Chromosome"/>
</dbReference>
<evidence type="ECO:0000256" key="2">
    <source>
        <dbReference type="ARBA" id="ARBA00022771"/>
    </source>
</evidence>
<dbReference type="Gene3D" id="3.30.40.10">
    <property type="entry name" value="Zinc/RING finger domain, C3HC4 (zinc finger)"/>
    <property type="match status" value="1"/>
</dbReference>
<evidence type="ECO:0000313" key="5">
    <source>
        <dbReference type="EMBL" id="QZA58791.1"/>
    </source>
</evidence>
<dbReference type="SMART" id="SM00504">
    <property type="entry name" value="Ubox"/>
    <property type="match status" value="1"/>
</dbReference>
<dbReference type="RefSeq" id="WP_194845626.1">
    <property type="nucleotide sequence ID" value="NZ_CP075585.1"/>
</dbReference>
<keyword evidence="1" id="KW-0479">Metal-binding</keyword>
<keyword evidence="6" id="KW-1185">Reference proteome</keyword>
<reference evidence="5 6" key="2">
    <citation type="submission" date="2021-05" db="EMBL/GenBank/DDBJ databases">
        <title>Ecology and evolution of chlamydial symbionts of arthropods.</title>
        <authorList>
            <person name="Halter T."/>
            <person name="Sixt B.S."/>
            <person name="Toenshoff E.R."/>
            <person name="Koestlbacher S."/>
            <person name="Schulz F."/>
            <person name="Kostanjsek R."/>
            <person name="Collingro A."/>
            <person name="Hendrickx F."/>
            <person name="Horn M."/>
        </authorList>
    </citation>
    <scope>NUCLEOTIDE SEQUENCE [LARGE SCALE GENOMIC DNA]</scope>
    <source>
        <strain evidence="5 6">15C</strain>
    </source>
</reference>
<protein>
    <recommendedName>
        <fullName evidence="4">U-box domain-containing protein</fullName>
    </recommendedName>
</protein>
<evidence type="ECO:0000256" key="1">
    <source>
        <dbReference type="ARBA" id="ARBA00022723"/>
    </source>
</evidence>
<reference evidence="5 6" key="1">
    <citation type="submission" date="2020-01" db="EMBL/GenBank/DDBJ databases">
        <authorList>
            <person name="Sixt B."/>
            <person name="Schulz F."/>
            <person name="Kostanjsek R."/>
            <person name="Koestlbacher S."/>
            <person name="Collingro A."/>
            <person name="Toenshoff E."/>
            <person name="Horn M."/>
        </authorList>
    </citation>
    <scope>NUCLEOTIDE SEQUENCE [LARGE SCALE GENOMIC DNA]</scope>
    <source>
        <strain evidence="5 6">15C</strain>
    </source>
</reference>